<keyword evidence="3" id="KW-1185">Reference proteome</keyword>
<feature type="domain" description="Phospholipid/glycerol acyltransferase" evidence="1">
    <location>
        <begin position="95"/>
        <end position="218"/>
    </location>
</feature>
<protein>
    <submittedName>
        <fullName evidence="2">Putative hemolysin</fullName>
    </submittedName>
</protein>
<evidence type="ECO:0000313" key="2">
    <source>
        <dbReference type="EMBL" id="SIS81797.1"/>
    </source>
</evidence>
<dbReference type="InterPro" id="IPR045746">
    <property type="entry name" value="ACT14924-like_Acyltransf_dom"/>
</dbReference>
<proteinExistence type="predicted"/>
<dbReference type="AlphaFoldDB" id="A0A1N7M6T5"/>
<dbReference type="Proteomes" id="UP000186141">
    <property type="component" value="Unassembled WGS sequence"/>
</dbReference>
<dbReference type="SUPFAM" id="SSF69593">
    <property type="entry name" value="Glycerol-3-phosphate (1)-acyltransferase"/>
    <property type="match status" value="1"/>
</dbReference>
<dbReference type="RefSeq" id="WP_076529640.1">
    <property type="nucleotide sequence ID" value="NZ_BMEH01000002.1"/>
</dbReference>
<gene>
    <name evidence="2" type="ORF">SAMN05421774_102461</name>
</gene>
<dbReference type="STRING" id="1086013.SAMN05421774_102461"/>
<dbReference type="OrthoDB" id="1113830at2"/>
<evidence type="ECO:0000313" key="3">
    <source>
        <dbReference type="Proteomes" id="UP000186141"/>
    </source>
</evidence>
<dbReference type="InterPro" id="IPR002123">
    <property type="entry name" value="Plipid/glycerol_acylTrfase"/>
</dbReference>
<reference evidence="2 3" key="1">
    <citation type="submission" date="2017-01" db="EMBL/GenBank/DDBJ databases">
        <authorList>
            <person name="Mah S.A."/>
            <person name="Swanson W.J."/>
            <person name="Moy G.W."/>
            <person name="Vacquier V.D."/>
        </authorList>
    </citation>
    <scope>NUCLEOTIDE SEQUENCE [LARGE SCALE GENOMIC DNA]</scope>
    <source>
        <strain evidence="2 3">DSM 26375</strain>
    </source>
</reference>
<evidence type="ECO:0000259" key="1">
    <source>
        <dbReference type="SMART" id="SM00563"/>
    </source>
</evidence>
<dbReference type="CDD" id="cd07986">
    <property type="entry name" value="LPLAT_ACT14924-like"/>
    <property type="match status" value="1"/>
</dbReference>
<organism evidence="2 3">
    <name type="scientific">Gemmobacter megaterium</name>
    <dbReference type="NCBI Taxonomy" id="1086013"/>
    <lineage>
        <taxon>Bacteria</taxon>
        <taxon>Pseudomonadati</taxon>
        <taxon>Pseudomonadota</taxon>
        <taxon>Alphaproteobacteria</taxon>
        <taxon>Rhodobacterales</taxon>
        <taxon>Paracoccaceae</taxon>
        <taxon>Gemmobacter</taxon>
    </lineage>
</organism>
<dbReference type="EMBL" id="FTOT01000002">
    <property type="protein sequence ID" value="SIS81797.1"/>
    <property type="molecule type" value="Genomic_DNA"/>
</dbReference>
<sequence>MTALVPHETAARSALPSPIAAQISYAPSARSPAGRLLIRTVENLTGRMALVRRARGYDAGLVPAGDLWREMMRRYGLHLELLGGSFDDVPTVGPMVMIANHPYGILDGLVMGHILSALRGDFRLMAHAVLGNAPDLRQVVLPVDFSETTTARRANIAMRGQAVAYLAGGGAIGVFPGGTVSTAARPFEQPMDPVWRSFTARLISRTGATVVPVWFEGANSRLFQLASHLHLNLRHALLLREFRARVDRPVRLVIGTPIPATRLAAFLGDSKAMMDFLRRSTYELAPRGLDAGRYGHEFEAHHKR</sequence>
<dbReference type="SMART" id="SM00563">
    <property type="entry name" value="PlsC"/>
    <property type="match status" value="1"/>
</dbReference>
<dbReference type="GO" id="GO:0016746">
    <property type="term" value="F:acyltransferase activity"/>
    <property type="evidence" value="ECO:0007669"/>
    <property type="project" value="InterPro"/>
</dbReference>
<name>A0A1N7M6T5_9RHOB</name>
<accession>A0A1N7M6T5</accession>
<dbReference type="Pfam" id="PF19576">
    <property type="entry name" value="Acyltransf_2"/>
    <property type="match status" value="1"/>
</dbReference>